<comment type="caution">
    <text evidence="11">The sequence shown here is derived from an EMBL/GenBank/DDBJ whole genome shotgun (WGS) entry which is preliminary data.</text>
</comment>
<keyword evidence="7" id="KW-0057">Aromatic amino acid biosynthesis</keyword>
<dbReference type="Pfam" id="PF01264">
    <property type="entry name" value="Chorismate_synt"/>
    <property type="match status" value="1"/>
</dbReference>
<dbReference type="GO" id="GO:0009423">
    <property type="term" value="P:chorismate biosynthetic process"/>
    <property type="evidence" value="ECO:0007669"/>
    <property type="project" value="UniProtKB-UniPathway"/>
</dbReference>
<comment type="catalytic activity">
    <reaction evidence="1">
        <text>5-O-(1-carboxyvinyl)-3-phosphoshikimate = chorismate + phosphate</text>
        <dbReference type="Rhea" id="RHEA:21020"/>
        <dbReference type="ChEBI" id="CHEBI:29748"/>
        <dbReference type="ChEBI" id="CHEBI:43474"/>
        <dbReference type="ChEBI" id="CHEBI:57701"/>
        <dbReference type="EC" id="4.2.3.5"/>
    </reaction>
</comment>
<dbReference type="InterPro" id="IPR000453">
    <property type="entry name" value="Chorismate_synth"/>
</dbReference>
<dbReference type="GO" id="GO:0005829">
    <property type="term" value="C:cytosol"/>
    <property type="evidence" value="ECO:0007669"/>
    <property type="project" value="TreeGrafter"/>
</dbReference>
<comment type="similarity">
    <text evidence="4">Belongs to the chorismate synthase family.</text>
</comment>
<dbReference type="NCBIfam" id="TIGR00033">
    <property type="entry name" value="aroC"/>
    <property type="match status" value="1"/>
</dbReference>
<dbReference type="GO" id="GO:0004107">
    <property type="term" value="F:chorismate synthase activity"/>
    <property type="evidence" value="ECO:0007669"/>
    <property type="project" value="UniProtKB-EC"/>
</dbReference>
<dbReference type="GO" id="GO:0010181">
    <property type="term" value="F:FMN binding"/>
    <property type="evidence" value="ECO:0007669"/>
    <property type="project" value="TreeGrafter"/>
</dbReference>
<dbReference type="AlphaFoldDB" id="A0A1Z5KH75"/>
<gene>
    <name evidence="11" type="ORF">FisN_1Hh387</name>
</gene>
<keyword evidence="6" id="KW-0028">Amino-acid biosynthesis</keyword>
<dbReference type="NCBIfam" id="NF003793">
    <property type="entry name" value="PRK05382.1"/>
    <property type="match status" value="1"/>
</dbReference>
<accession>A0A1Z5KH75</accession>
<dbReference type="PANTHER" id="PTHR21085:SF0">
    <property type="entry name" value="CHORISMATE SYNTHASE"/>
    <property type="match status" value="1"/>
</dbReference>
<evidence type="ECO:0000313" key="11">
    <source>
        <dbReference type="EMBL" id="GAX25432.1"/>
    </source>
</evidence>
<evidence type="ECO:0000313" key="12">
    <source>
        <dbReference type="Proteomes" id="UP000198406"/>
    </source>
</evidence>
<dbReference type="EMBL" id="BDSP01000224">
    <property type="protein sequence ID" value="GAX25432.1"/>
    <property type="molecule type" value="Genomic_DNA"/>
</dbReference>
<dbReference type="SUPFAM" id="SSF103263">
    <property type="entry name" value="Chorismate synthase, AroC"/>
    <property type="match status" value="1"/>
</dbReference>
<dbReference type="InParanoid" id="A0A1Z5KH75"/>
<evidence type="ECO:0000256" key="6">
    <source>
        <dbReference type="ARBA" id="ARBA00022605"/>
    </source>
</evidence>
<evidence type="ECO:0000256" key="8">
    <source>
        <dbReference type="ARBA" id="ARBA00023239"/>
    </source>
</evidence>
<evidence type="ECO:0000256" key="9">
    <source>
        <dbReference type="ARBA" id="ARBA00053861"/>
    </source>
</evidence>
<evidence type="ECO:0000256" key="1">
    <source>
        <dbReference type="ARBA" id="ARBA00001852"/>
    </source>
</evidence>
<evidence type="ECO:0000256" key="10">
    <source>
        <dbReference type="SAM" id="SignalP"/>
    </source>
</evidence>
<comment type="function">
    <text evidence="9">Catalyzes the last common step of the biosynthesis of aromatic amino acids, produced via the shikimic acid pathway.</text>
</comment>
<dbReference type="InterPro" id="IPR035904">
    <property type="entry name" value="Chorismate_synth_AroC_sf"/>
</dbReference>
<keyword evidence="8 11" id="KW-0456">Lyase</keyword>
<evidence type="ECO:0000256" key="2">
    <source>
        <dbReference type="ARBA" id="ARBA00001914"/>
    </source>
</evidence>
<dbReference type="EC" id="4.2.3.5" evidence="5"/>
<dbReference type="Proteomes" id="UP000198406">
    <property type="component" value="Unassembled WGS sequence"/>
</dbReference>
<dbReference type="PANTHER" id="PTHR21085">
    <property type="entry name" value="CHORISMATE SYNTHASE"/>
    <property type="match status" value="1"/>
</dbReference>
<dbReference type="PIRSF" id="PIRSF001456">
    <property type="entry name" value="Chorismate_synth"/>
    <property type="match status" value="1"/>
</dbReference>
<keyword evidence="12" id="KW-1185">Reference proteome</keyword>
<keyword evidence="10" id="KW-0732">Signal</keyword>
<dbReference type="HAMAP" id="MF_00300">
    <property type="entry name" value="Chorismate_synth"/>
    <property type="match status" value="1"/>
</dbReference>
<dbReference type="PROSITE" id="PS00788">
    <property type="entry name" value="CHORISMATE_SYNTHASE_2"/>
    <property type="match status" value="1"/>
</dbReference>
<dbReference type="UniPathway" id="UPA00053">
    <property type="reaction ID" value="UER00090"/>
</dbReference>
<dbReference type="PROSITE" id="PS00789">
    <property type="entry name" value="CHORISMATE_SYNTHASE_3"/>
    <property type="match status" value="1"/>
</dbReference>
<reference evidence="11 12" key="1">
    <citation type="journal article" date="2015" name="Plant Cell">
        <title>Oil accumulation by the oleaginous diatom Fistulifera solaris as revealed by the genome and transcriptome.</title>
        <authorList>
            <person name="Tanaka T."/>
            <person name="Maeda Y."/>
            <person name="Veluchamy A."/>
            <person name="Tanaka M."/>
            <person name="Abida H."/>
            <person name="Marechal E."/>
            <person name="Bowler C."/>
            <person name="Muto M."/>
            <person name="Sunaga Y."/>
            <person name="Tanaka M."/>
            <person name="Yoshino T."/>
            <person name="Taniguchi T."/>
            <person name="Fukuda Y."/>
            <person name="Nemoto M."/>
            <person name="Matsumoto M."/>
            <person name="Wong P.S."/>
            <person name="Aburatani S."/>
            <person name="Fujibuchi W."/>
        </authorList>
    </citation>
    <scope>NUCLEOTIDE SEQUENCE [LARGE SCALE GENOMIC DNA]</scope>
    <source>
        <strain evidence="11 12">JPCC DA0580</strain>
    </source>
</reference>
<evidence type="ECO:0000256" key="5">
    <source>
        <dbReference type="ARBA" id="ARBA00013036"/>
    </source>
</evidence>
<dbReference type="FunFam" id="3.60.150.10:FF:000003">
    <property type="entry name" value="Chorismate synthase"/>
    <property type="match status" value="1"/>
</dbReference>
<comment type="pathway">
    <text evidence="3">Metabolic intermediate biosynthesis; chorismate biosynthesis; chorismate from D-erythrose 4-phosphate and phosphoenolpyruvate: step 7/7.</text>
</comment>
<protein>
    <recommendedName>
        <fullName evidence="5">chorismate synthase</fullName>
        <ecNumber evidence="5">4.2.3.5</ecNumber>
    </recommendedName>
</protein>
<feature type="chain" id="PRO_5013232875" description="chorismate synthase" evidence="10">
    <location>
        <begin position="18"/>
        <end position="431"/>
    </location>
</feature>
<dbReference type="GO" id="GO:0009073">
    <property type="term" value="P:aromatic amino acid family biosynthetic process"/>
    <property type="evidence" value="ECO:0007669"/>
    <property type="project" value="UniProtKB-KW"/>
</dbReference>
<organism evidence="11 12">
    <name type="scientific">Fistulifera solaris</name>
    <name type="common">Oleaginous diatom</name>
    <dbReference type="NCBI Taxonomy" id="1519565"/>
    <lineage>
        <taxon>Eukaryota</taxon>
        <taxon>Sar</taxon>
        <taxon>Stramenopiles</taxon>
        <taxon>Ochrophyta</taxon>
        <taxon>Bacillariophyta</taxon>
        <taxon>Bacillariophyceae</taxon>
        <taxon>Bacillariophycidae</taxon>
        <taxon>Naviculales</taxon>
        <taxon>Naviculaceae</taxon>
        <taxon>Fistulifera</taxon>
    </lineage>
</organism>
<feature type="signal peptide" evidence="10">
    <location>
        <begin position="1"/>
        <end position="17"/>
    </location>
</feature>
<dbReference type="Gene3D" id="3.60.150.10">
    <property type="entry name" value="Chorismate synthase AroC"/>
    <property type="match status" value="1"/>
</dbReference>
<dbReference type="InterPro" id="IPR020541">
    <property type="entry name" value="Chorismate_synthase_CS"/>
</dbReference>
<evidence type="ECO:0000256" key="4">
    <source>
        <dbReference type="ARBA" id="ARBA00008014"/>
    </source>
</evidence>
<dbReference type="CDD" id="cd07304">
    <property type="entry name" value="Chorismate_synthase"/>
    <property type="match status" value="1"/>
</dbReference>
<dbReference type="OrthoDB" id="1721239at2759"/>
<comment type="cofactor">
    <cofactor evidence="2">
        <name>FMNH2</name>
        <dbReference type="ChEBI" id="CHEBI:57618"/>
    </cofactor>
</comment>
<name>A0A1Z5KH75_FISSO</name>
<evidence type="ECO:0000256" key="3">
    <source>
        <dbReference type="ARBA" id="ARBA00005044"/>
    </source>
</evidence>
<proteinExistence type="inferred from homology"/>
<sequence>MRLSVSFLFLATPTTSALTLFMGTGNTFGRVFRISTWGESHGGGVGVQLDGCPPRIPLTREEIQMDLDRRRPGQSRITTPRNEEDAVEIISGLSPDGLTLGTPIAMLVRNKDQRSQDYLDNDMKVAYRPSHADATYDAKYGVRAVAGGGRSSARETIGRVAAGAVARKLLKMYNGIEVLAYVSAVQDIKAENVDDETFTMEDVDANIVRCPDTVSAEKMLARIDEIRKAGNSIGGVVTCVARNVPAGLGAPVFDKLEADLAKACMSIPAAKGFESGDGFAGTLLSGKDHNDEFYIDPETGATRTKTNRSGGIQGGISNGESIVVHVAFKPTSTIGQVQKTVTRDGTEVELRGKGRHDPCVLPRAVPMVEAMVALTLMDHIMMQKAQCELFPNETALEDRPNPMGKTARRLVEPRPHIAVESGAVSQRVDEE</sequence>
<dbReference type="GO" id="GO:0008652">
    <property type="term" value="P:amino acid biosynthetic process"/>
    <property type="evidence" value="ECO:0007669"/>
    <property type="project" value="UniProtKB-KW"/>
</dbReference>
<evidence type="ECO:0000256" key="7">
    <source>
        <dbReference type="ARBA" id="ARBA00023141"/>
    </source>
</evidence>
<dbReference type="FunCoup" id="A0A1Z5KH75">
    <property type="interactions" value="105"/>
</dbReference>